<dbReference type="GO" id="GO:0006310">
    <property type="term" value="P:DNA recombination"/>
    <property type="evidence" value="ECO:0007669"/>
    <property type="project" value="InterPro"/>
</dbReference>
<organism evidence="9">
    <name type="scientific">Aeromonas hydrophila</name>
    <dbReference type="NCBI Taxonomy" id="644"/>
    <lineage>
        <taxon>Bacteria</taxon>
        <taxon>Pseudomonadati</taxon>
        <taxon>Pseudomonadota</taxon>
        <taxon>Gammaproteobacteria</taxon>
        <taxon>Aeromonadales</taxon>
        <taxon>Aeromonadaceae</taxon>
        <taxon>Aeromonas</taxon>
    </lineage>
</organism>
<dbReference type="AlphaFoldDB" id="A0A926FJY1"/>
<dbReference type="InterPro" id="IPR027417">
    <property type="entry name" value="P-loop_NTPase"/>
</dbReference>
<sequence>MGISGPTAAVVGRLLRQLGESTQVMVVTHLPQVAGKGHQHMVVSKHTDGKTTETQMQALDQGARLNELARLLGIRSPTIPWPTPANCWPAEIQISHLHAGPTVRIRYPVTQPLGDGGLRLSNWCIITMPPLPHPEDEESLPWRFAWSRLVWSGWGILVANQPEPRPYLSACPSPIHLLQREPCGDGRARRRLPRGHLLPLVSLSGLPPSSSNLPPWSASLSCPKTIQQQKCAPFDHRVSPAAERLTPVP</sequence>
<evidence type="ECO:0000256" key="2">
    <source>
        <dbReference type="ARBA" id="ARBA00009441"/>
    </source>
</evidence>
<evidence type="ECO:0000256" key="7">
    <source>
        <dbReference type="ARBA" id="ARBA00023204"/>
    </source>
</evidence>
<keyword evidence="4" id="KW-0547">Nucleotide-binding</keyword>
<comment type="function">
    <text evidence="1">May be involved in recombinational repair of damaged DNA.</text>
</comment>
<dbReference type="Gene3D" id="3.40.50.300">
    <property type="entry name" value="P-loop containing nucleotide triphosphate hydrolases"/>
    <property type="match status" value="1"/>
</dbReference>
<dbReference type="EMBL" id="JACLAN010000006">
    <property type="protein sequence ID" value="MBC8674059.1"/>
    <property type="molecule type" value="Genomic_DNA"/>
</dbReference>
<dbReference type="GO" id="GO:0006281">
    <property type="term" value="P:DNA repair"/>
    <property type="evidence" value="ECO:0007669"/>
    <property type="project" value="UniProtKB-KW"/>
</dbReference>
<evidence type="ECO:0000256" key="8">
    <source>
        <dbReference type="ARBA" id="ARBA00033408"/>
    </source>
</evidence>
<reference evidence="9" key="1">
    <citation type="submission" date="2020-07" db="EMBL/GenBank/DDBJ databases">
        <title>Carbapenem Resistant Aeromonas hydrophila Carrying blacphA7 Isolated from Two Solid Organ Transplant Patients.</title>
        <authorList>
            <person name="Hilt E."/>
            <person name="Fitzwater S.P."/>
            <person name="Ward K."/>
            <person name="De St Maurice A."/>
            <person name="Chandrasekaran S."/>
            <person name="Garner O.B."/>
            <person name="Yang S."/>
        </authorList>
    </citation>
    <scope>NUCLEOTIDE SEQUENCE</scope>
    <source>
        <strain evidence="9">B-1</strain>
    </source>
</reference>
<protein>
    <recommendedName>
        <fullName evidence="3">DNA repair protein RecN</fullName>
    </recommendedName>
    <alternativeName>
        <fullName evidence="8">Recombination protein N</fullName>
    </alternativeName>
</protein>
<comment type="caution">
    <text evidence="9">The sequence shown here is derived from an EMBL/GenBank/DDBJ whole genome shotgun (WGS) entry which is preliminary data.</text>
</comment>
<evidence type="ECO:0000256" key="5">
    <source>
        <dbReference type="ARBA" id="ARBA00022763"/>
    </source>
</evidence>
<name>A0A926FJY1_AERHY</name>
<dbReference type="PANTHER" id="PTHR11059:SF0">
    <property type="entry name" value="DNA REPAIR PROTEIN RECN"/>
    <property type="match status" value="1"/>
</dbReference>
<evidence type="ECO:0000256" key="4">
    <source>
        <dbReference type="ARBA" id="ARBA00022741"/>
    </source>
</evidence>
<evidence type="ECO:0000256" key="1">
    <source>
        <dbReference type="ARBA" id="ARBA00003618"/>
    </source>
</evidence>
<evidence type="ECO:0000256" key="3">
    <source>
        <dbReference type="ARBA" id="ARBA00021315"/>
    </source>
</evidence>
<dbReference type="GO" id="GO:0005524">
    <property type="term" value="F:ATP binding"/>
    <property type="evidence" value="ECO:0007669"/>
    <property type="project" value="UniProtKB-KW"/>
</dbReference>
<comment type="similarity">
    <text evidence="2">Belongs to the RecN family.</text>
</comment>
<gene>
    <name evidence="9" type="ORF">H2136_12705</name>
</gene>
<evidence type="ECO:0000313" key="9">
    <source>
        <dbReference type="EMBL" id="MBC8674059.1"/>
    </source>
</evidence>
<keyword evidence="6" id="KW-0067">ATP-binding</keyword>
<keyword evidence="7" id="KW-0234">DNA repair</keyword>
<accession>A0A926FJY1</accession>
<keyword evidence="5" id="KW-0227">DNA damage</keyword>
<dbReference type="GO" id="GO:0009432">
    <property type="term" value="P:SOS response"/>
    <property type="evidence" value="ECO:0007669"/>
    <property type="project" value="TreeGrafter"/>
</dbReference>
<dbReference type="GO" id="GO:0043590">
    <property type="term" value="C:bacterial nucleoid"/>
    <property type="evidence" value="ECO:0007669"/>
    <property type="project" value="TreeGrafter"/>
</dbReference>
<proteinExistence type="inferred from homology"/>
<dbReference type="InterPro" id="IPR004604">
    <property type="entry name" value="DNA_recomb/repair_RecN"/>
</dbReference>
<dbReference type="PANTHER" id="PTHR11059">
    <property type="entry name" value="DNA REPAIR PROTEIN RECN"/>
    <property type="match status" value="1"/>
</dbReference>
<evidence type="ECO:0000256" key="6">
    <source>
        <dbReference type="ARBA" id="ARBA00022840"/>
    </source>
</evidence>